<dbReference type="AlphaFoldDB" id="A0A8S1ATX9"/>
<organism evidence="2 3">
    <name type="scientific">Arctia plantaginis</name>
    <name type="common">Wood tiger moth</name>
    <name type="synonym">Phalaena plantaginis</name>
    <dbReference type="NCBI Taxonomy" id="874455"/>
    <lineage>
        <taxon>Eukaryota</taxon>
        <taxon>Metazoa</taxon>
        <taxon>Ecdysozoa</taxon>
        <taxon>Arthropoda</taxon>
        <taxon>Hexapoda</taxon>
        <taxon>Insecta</taxon>
        <taxon>Pterygota</taxon>
        <taxon>Neoptera</taxon>
        <taxon>Endopterygota</taxon>
        <taxon>Lepidoptera</taxon>
        <taxon>Glossata</taxon>
        <taxon>Ditrysia</taxon>
        <taxon>Noctuoidea</taxon>
        <taxon>Erebidae</taxon>
        <taxon>Arctiinae</taxon>
        <taxon>Arctia</taxon>
    </lineage>
</organism>
<evidence type="ECO:0000313" key="3">
    <source>
        <dbReference type="Proteomes" id="UP000494256"/>
    </source>
</evidence>
<feature type="compositionally biased region" description="Polar residues" evidence="1">
    <location>
        <begin position="102"/>
        <end position="122"/>
    </location>
</feature>
<evidence type="ECO:0000256" key="1">
    <source>
        <dbReference type="SAM" id="MobiDB-lite"/>
    </source>
</evidence>
<reference evidence="2 3" key="1">
    <citation type="submission" date="2020-04" db="EMBL/GenBank/DDBJ databases">
        <authorList>
            <person name="Wallbank WR R."/>
            <person name="Pardo Diaz C."/>
            <person name="Kozak K."/>
            <person name="Martin S."/>
            <person name="Jiggins C."/>
            <person name="Moest M."/>
            <person name="Warren A I."/>
            <person name="Byers J.R.P. K."/>
            <person name="Montejo-Kovacevich G."/>
            <person name="Yen C E."/>
        </authorList>
    </citation>
    <scope>NUCLEOTIDE SEQUENCE [LARGE SCALE GENOMIC DNA]</scope>
</reference>
<name>A0A8S1ATX9_ARCPL</name>
<accession>A0A8S1ATX9</accession>
<protein>
    <submittedName>
        <fullName evidence="2">Uncharacterized protein</fullName>
    </submittedName>
</protein>
<feature type="compositionally biased region" description="Polar residues" evidence="1">
    <location>
        <begin position="76"/>
        <end position="92"/>
    </location>
</feature>
<feature type="region of interest" description="Disordered" evidence="1">
    <location>
        <begin position="1"/>
        <end position="122"/>
    </location>
</feature>
<evidence type="ECO:0000313" key="2">
    <source>
        <dbReference type="EMBL" id="CAB3250209.1"/>
    </source>
</evidence>
<dbReference type="EMBL" id="CADEBD010000347">
    <property type="protein sequence ID" value="CAB3250209.1"/>
    <property type="molecule type" value="Genomic_DNA"/>
</dbReference>
<proteinExistence type="predicted"/>
<feature type="compositionally biased region" description="Polar residues" evidence="1">
    <location>
        <begin position="1"/>
        <end position="14"/>
    </location>
</feature>
<dbReference type="OrthoDB" id="7439343at2759"/>
<dbReference type="Proteomes" id="UP000494256">
    <property type="component" value="Unassembled WGS sequence"/>
</dbReference>
<sequence length="152" mass="16860">MIFFTRLSSESSRPSHVRFNVPNNPSDSSSSDHSAQGEIKEESPDDVKEAEEGSESENKEEECKNRQDSEKDEADSNMNSCNSYSKDLNGLSTPEIVVSDKYGTQDSSESGYTSASEMASSTDAFDPGALAELTQMRLLQFNYHYILDLTFN</sequence>
<comment type="caution">
    <text evidence="2">The sequence shown here is derived from an EMBL/GenBank/DDBJ whole genome shotgun (WGS) entry which is preliminary data.</text>
</comment>
<feature type="compositionally biased region" description="Basic and acidic residues" evidence="1">
    <location>
        <begin position="38"/>
        <end position="51"/>
    </location>
</feature>
<gene>
    <name evidence="2" type="ORF">APLA_LOCUS13025</name>
</gene>